<evidence type="ECO:0000313" key="3">
    <source>
        <dbReference type="Proteomes" id="UP000092154"/>
    </source>
</evidence>
<feature type="region of interest" description="Disordered" evidence="1">
    <location>
        <begin position="94"/>
        <end position="116"/>
    </location>
</feature>
<accession>A0A1B7NEB2</accession>
<evidence type="ECO:0000313" key="2">
    <source>
        <dbReference type="EMBL" id="OAX43080.1"/>
    </source>
</evidence>
<reference evidence="2 3" key="1">
    <citation type="submission" date="2016-06" db="EMBL/GenBank/DDBJ databases">
        <title>Comparative genomics of the ectomycorrhizal sister species Rhizopogon vinicolor and Rhizopogon vesiculosus (Basidiomycota: Boletales) reveals a divergence of the mating type B locus.</title>
        <authorList>
            <consortium name="DOE Joint Genome Institute"/>
            <person name="Mujic A.B."/>
            <person name="Kuo A."/>
            <person name="Tritt A."/>
            <person name="Lipzen A."/>
            <person name="Chen C."/>
            <person name="Johnson J."/>
            <person name="Sharma A."/>
            <person name="Barry K."/>
            <person name="Grigoriev I.V."/>
            <person name="Spatafora J.W."/>
        </authorList>
    </citation>
    <scope>NUCLEOTIDE SEQUENCE [LARGE SCALE GENOMIC DNA]</scope>
    <source>
        <strain evidence="2 3">AM-OR11-026</strain>
    </source>
</reference>
<name>A0A1B7NEB2_9AGAM</name>
<proteinExistence type="predicted"/>
<evidence type="ECO:0000256" key="1">
    <source>
        <dbReference type="SAM" id="MobiDB-lite"/>
    </source>
</evidence>
<protein>
    <submittedName>
        <fullName evidence="2">Uncharacterized protein</fullName>
    </submittedName>
</protein>
<dbReference type="InParanoid" id="A0A1B7NEB2"/>
<dbReference type="OrthoDB" id="2693367at2759"/>
<gene>
    <name evidence="2" type="ORF">K503DRAFT_766177</name>
</gene>
<dbReference type="Proteomes" id="UP000092154">
    <property type="component" value="Unassembled WGS sequence"/>
</dbReference>
<keyword evidence="3" id="KW-1185">Reference proteome</keyword>
<organism evidence="2 3">
    <name type="scientific">Rhizopogon vinicolor AM-OR11-026</name>
    <dbReference type="NCBI Taxonomy" id="1314800"/>
    <lineage>
        <taxon>Eukaryota</taxon>
        <taxon>Fungi</taxon>
        <taxon>Dikarya</taxon>
        <taxon>Basidiomycota</taxon>
        <taxon>Agaricomycotina</taxon>
        <taxon>Agaricomycetes</taxon>
        <taxon>Agaricomycetidae</taxon>
        <taxon>Boletales</taxon>
        <taxon>Suillineae</taxon>
        <taxon>Rhizopogonaceae</taxon>
        <taxon>Rhizopogon</taxon>
    </lineage>
</organism>
<feature type="compositionally biased region" description="Basic and acidic residues" evidence="1">
    <location>
        <begin position="94"/>
        <end position="109"/>
    </location>
</feature>
<feature type="non-terminal residue" evidence="2">
    <location>
        <position position="1"/>
    </location>
</feature>
<dbReference type="AlphaFoldDB" id="A0A1B7NEB2"/>
<sequence length="164" mass="18627">LASWCGGNDVDVPMTESEASFFPSTMNTNYHCRFDEQQRKYILVAVAAVIICAQAQAMQLAQEPTFDNTAAWMNLQSSIDRLTDSLITSFPTTDESRMADERARARQSMEEEEGLSNDEKLTLMHVFMRDQAVCHTYLEVMPELRLAFLKSIVRQVSNMPEMTS</sequence>
<dbReference type="EMBL" id="KV448144">
    <property type="protein sequence ID" value="OAX43080.1"/>
    <property type="molecule type" value="Genomic_DNA"/>
</dbReference>